<protein>
    <recommendedName>
        <fullName evidence="9">tRNA-dihydrouridine(20/20a) synthase</fullName>
        <ecNumber evidence="9">1.3.1.91</ecNumber>
    </recommendedName>
    <alternativeName>
        <fullName evidence="9">U20-specific dihydrouridine synthase</fullName>
        <shortName evidence="9">U20-specific Dus</shortName>
    </alternativeName>
    <alternativeName>
        <fullName evidence="9">tRNA-dihydrouridine synthase A</fullName>
    </alternativeName>
</protein>
<comment type="catalytic activity">
    <reaction evidence="9">
        <text>5,6-dihydrouridine(20) in tRNA + NAD(+) = uridine(20) in tRNA + NADH + H(+)</text>
        <dbReference type="Rhea" id="RHEA:53340"/>
        <dbReference type="Rhea" id="RHEA-COMP:13533"/>
        <dbReference type="Rhea" id="RHEA-COMP:13534"/>
        <dbReference type="ChEBI" id="CHEBI:15378"/>
        <dbReference type="ChEBI" id="CHEBI:57540"/>
        <dbReference type="ChEBI" id="CHEBI:57945"/>
        <dbReference type="ChEBI" id="CHEBI:65315"/>
        <dbReference type="ChEBI" id="CHEBI:74443"/>
        <dbReference type="EC" id="1.3.1.91"/>
    </reaction>
</comment>
<dbReference type="Gene3D" id="3.20.20.70">
    <property type="entry name" value="Aldolase class I"/>
    <property type="match status" value="1"/>
</dbReference>
<dbReference type="InterPro" id="IPR035587">
    <property type="entry name" value="DUS-like_FMN-bd"/>
</dbReference>
<evidence type="ECO:0000256" key="12">
    <source>
        <dbReference type="PIRSR" id="PIRSR006621-2"/>
    </source>
</evidence>
<dbReference type="Proteomes" id="UP000431269">
    <property type="component" value="Chromosome"/>
</dbReference>
<feature type="site" description="Interacts with tRNA; defines subfamily-specific binding signature" evidence="9">
    <location>
        <position position="179"/>
    </location>
</feature>
<evidence type="ECO:0000256" key="6">
    <source>
        <dbReference type="ARBA" id="ARBA00022857"/>
    </source>
</evidence>
<keyword evidence="4 9" id="KW-0288">FMN</keyword>
<dbReference type="PANTHER" id="PTHR42907:SF1">
    <property type="entry name" value="FMN-LINKED OXIDOREDUCTASES SUPERFAMILY PROTEIN"/>
    <property type="match status" value="1"/>
</dbReference>
<evidence type="ECO:0000313" key="15">
    <source>
        <dbReference type="Proteomes" id="UP000431269"/>
    </source>
</evidence>
<dbReference type="EMBL" id="CP047045">
    <property type="protein sequence ID" value="QGZ94657.1"/>
    <property type="molecule type" value="Genomic_DNA"/>
</dbReference>
<comment type="cofactor">
    <cofactor evidence="1 9 10 12">
        <name>FMN</name>
        <dbReference type="ChEBI" id="CHEBI:58210"/>
    </cofactor>
</comment>
<evidence type="ECO:0000256" key="9">
    <source>
        <dbReference type="HAMAP-Rule" id="MF_02041"/>
    </source>
</evidence>
<dbReference type="InterPro" id="IPR001269">
    <property type="entry name" value="DUS_fam"/>
</dbReference>
<keyword evidence="5 9" id="KW-0819">tRNA processing</keyword>
<feature type="domain" description="DUS-like FMN-binding" evidence="13">
    <location>
        <begin position="10"/>
        <end position="310"/>
    </location>
</feature>
<dbReference type="NCBIfam" id="TIGR00742">
    <property type="entry name" value="yjbN"/>
    <property type="match status" value="1"/>
</dbReference>
<dbReference type="SUPFAM" id="SSF51395">
    <property type="entry name" value="FMN-linked oxidoreductases"/>
    <property type="match status" value="1"/>
</dbReference>
<keyword evidence="3 9" id="KW-0285">Flavoprotein</keyword>
<feature type="binding site" evidence="9 12">
    <location>
        <position position="65"/>
    </location>
    <ligand>
        <name>FMN</name>
        <dbReference type="ChEBI" id="CHEBI:58210"/>
    </ligand>
</feature>
<reference evidence="15" key="1">
    <citation type="submission" date="2019-12" db="EMBL/GenBank/DDBJ databases">
        <title>Complete genome of Terracaulis silvestris 0127_4.</title>
        <authorList>
            <person name="Vieira S."/>
            <person name="Riedel T."/>
            <person name="Sproer C."/>
            <person name="Pascual J."/>
            <person name="Boedeker C."/>
            <person name="Overmann J."/>
        </authorList>
    </citation>
    <scope>NUCLEOTIDE SEQUENCE [LARGE SCALE GENOMIC DNA]</scope>
    <source>
        <strain evidence="15">0127_4</strain>
    </source>
</reference>
<evidence type="ECO:0000256" key="11">
    <source>
        <dbReference type="PIRSR" id="PIRSR006621-1"/>
    </source>
</evidence>
<dbReference type="InterPro" id="IPR004653">
    <property type="entry name" value="DusA"/>
</dbReference>
<feature type="binding site" evidence="9 12">
    <location>
        <begin position="207"/>
        <end position="209"/>
    </location>
    <ligand>
        <name>FMN</name>
        <dbReference type="ChEBI" id="CHEBI:58210"/>
    </ligand>
</feature>
<dbReference type="PANTHER" id="PTHR42907">
    <property type="entry name" value="FMN-LINKED OXIDOREDUCTASES SUPERFAMILY PROTEIN"/>
    <property type="match status" value="1"/>
</dbReference>
<keyword evidence="6 9" id="KW-0521">NADP</keyword>
<name>A0A6I6MPE6_9CAUL</name>
<evidence type="ECO:0000256" key="5">
    <source>
        <dbReference type="ARBA" id="ARBA00022694"/>
    </source>
</evidence>
<feature type="site" description="Interacts with tRNA; defines subfamily-specific binding signature" evidence="9">
    <location>
        <position position="298"/>
    </location>
</feature>
<evidence type="ECO:0000256" key="8">
    <source>
        <dbReference type="ARBA" id="ARBA00023002"/>
    </source>
</evidence>
<comment type="catalytic activity">
    <reaction evidence="9">
        <text>5,6-dihydrouridine(20a) in tRNA + NADP(+) = uridine(20a) in tRNA + NADPH + H(+)</text>
        <dbReference type="Rhea" id="RHEA:53344"/>
        <dbReference type="Rhea" id="RHEA-COMP:13535"/>
        <dbReference type="Rhea" id="RHEA-COMP:13536"/>
        <dbReference type="ChEBI" id="CHEBI:15378"/>
        <dbReference type="ChEBI" id="CHEBI:57783"/>
        <dbReference type="ChEBI" id="CHEBI:58349"/>
        <dbReference type="ChEBI" id="CHEBI:65315"/>
        <dbReference type="ChEBI" id="CHEBI:74443"/>
    </reaction>
</comment>
<keyword evidence="7 9" id="KW-0694">RNA-binding</keyword>
<sequence>MKQLDRRFSIAPMMDWTDRHCRAFHRALTKHALLYTEMLTADAIIHGDRERLLGFDDVEHPVALQLGGSDPAKMAEAARIGAAFGYDEINLNIGCPSDRVQAGRFGACLMREPALVAALWSAAQEAAPNIPVTIKSRIGVDDQEPRDALYELVDTSARAGCSTFVVHARKAWLDGLSPKENRDVPPLDYELVRQLKRDRPDLEIILNGGLKDLDHALAEQHGVDGVMLGRAAYQQPATLLDVDERVFATAAPSCTREEAAFAYLPYIETKLAEGVALHAMTRHMLGLFNARPGGRIWRRVLSERGVRRGAGVEVVRAAFDEMNQAAALAA</sequence>
<feature type="binding site" evidence="9 12">
    <location>
        <begin position="229"/>
        <end position="230"/>
    </location>
    <ligand>
        <name>FMN</name>
        <dbReference type="ChEBI" id="CHEBI:58210"/>
    </ligand>
</feature>
<keyword evidence="2 9" id="KW-0820">tRNA-binding</keyword>
<dbReference type="HAMAP" id="MF_02041">
    <property type="entry name" value="DusA_subfam"/>
    <property type="match status" value="1"/>
</dbReference>
<dbReference type="GO" id="GO:0010181">
    <property type="term" value="F:FMN binding"/>
    <property type="evidence" value="ECO:0007669"/>
    <property type="project" value="UniProtKB-UniRule"/>
</dbReference>
<feature type="site" description="Interacts with tRNA; defines subfamily-specific binding signature" evidence="9">
    <location>
        <position position="295"/>
    </location>
</feature>
<dbReference type="PIRSF" id="PIRSF006621">
    <property type="entry name" value="Dus"/>
    <property type="match status" value="1"/>
</dbReference>
<evidence type="ECO:0000256" key="1">
    <source>
        <dbReference type="ARBA" id="ARBA00001917"/>
    </source>
</evidence>
<dbReference type="AlphaFoldDB" id="A0A6I6MPE6"/>
<organism evidence="14 15">
    <name type="scientific">Terricaulis silvestris</name>
    <dbReference type="NCBI Taxonomy" id="2686094"/>
    <lineage>
        <taxon>Bacteria</taxon>
        <taxon>Pseudomonadati</taxon>
        <taxon>Pseudomonadota</taxon>
        <taxon>Alphaproteobacteria</taxon>
        <taxon>Caulobacterales</taxon>
        <taxon>Caulobacteraceae</taxon>
        <taxon>Terricaulis</taxon>
    </lineage>
</organism>
<proteinExistence type="inferred from homology"/>
<evidence type="ECO:0000256" key="3">
    <source>
        <dbReference type="ARBA" id="ARBA00022630"/>
    </source>
</evidence>
<dbReference type="InterPro" id="IPR013785">
    <property type="entry name" value="Aldolase_TIM"/>
</dbReference>
<evidence type="ECO:0000256" key="2">
    <source>
        <dbReference type="ARBA" id="ARBA00022555"/>
    </source>
</evidence>
<evidence type="ECO:0000256" key="7">
    <source>
        <dbReference type="ARBA" id="ARBA00022884"/>
    </source>
</evidence>
<dbReference type="PROSITE" id="PS01136">
    <property type="entry name" value="UPF0034"/>
    <property type="match status" value="1"/>
</dbReference>
<dbReference type="KEGG" id="tsv:DSM104635_01484"/>
<dbReference type="GO" id="GO:0050660">
    <property type="term" value="F:flavin adenine dinucleotide binding"/>
    <property type="evidence" value="ECO:0007669"/>
    <property type="project" value="InterPro"/>
</dbReference>
<dbReference type="GO" id="GO:0102264">
    <property type="term" value="F:tRNA-dihydrouridine20 synthase activity"/>
    <property type="evidence" value="ECO:0007669"/>
    <property type="project" value="UniProtKB-EC"/>
</dbReference>
<comment type="similarity">
    <text evidence="9">Belongs to the Dus family. DusA subfamily.</text>
</comment>
<accession>A0A6I6MPE6</accession>
<dbReference type="Pfam" id="PF01207">
    <property type="entry name" value="Dus"/>
    <property type="match status" value="1"/>
</dbReference>
<feature type="site" description="Interacts with tRNA" evidence="9">
    <location>
        <position position="92"/>
    </location>
</feature>
<evidence type="ECO:0000256" key="10">
    <source>
        <dbReference type="PIRNR" id="PIRNR006621"/>
    </source>
</evidence>
<dbReference type="Gene3D" id="1.20.120.1460">
    <property type="match status" value="1"/>
</dbReference>
<keyword evidence="15" id="KW-1185">Reference proteome</keyword>
<comment type="catalytic activity">
    <reaction evidence="9">
        <text>5,6-dihydrouridine(20) in tRNA + NADP(+) = uridine(20) in tRNA + NADPH + H(+)</text>
        <dbReference type="Rhea" id="RHEA:53336"/>
        <dbReference type="Rhea" id="RHEA-COMP:13533"/>
        <dbReference type="Rhea" id="RHEA-COMP:13534"/>
        <dbReference type="ChEBI" id="CHEBI:15378"/>
        <dbReference type="ChEBI" id="CHEBI:57783"/>
        <dbReference type="ChEBI" id="CHEBI:58349"/>
        <dbReference type="ChEBI" id="CHEBI:65315"/>
        <dbReference type="ChEBI" id="CHEBI:74443"/>
        <dbReference type="EC" id="1.3.1.91"/>
    </reaction>
</comment>
<feature type="binding site" evidence="9 12">
    <location>
        <position position="135"/>
    </location>
    <ligand>
        <name>FMN</name>
        <dbReference type="ChEBI" id="CHEBI:58210"/>
    </ligand>
</feature>
<evidence type="ECO:0000256" key="4">
    <source>
        <dbReference type="ARBA" id="ARBA00022643"/>
    </source>
</evidence>
<gene>
    <name evidence="14" type="primary">dus_1</name>
    <name evidence="9" type="synonym">dusA</name>
    <name evidence="14" type="ORF">DSM104635_01484</name>
</gene>
<dbReference type="NCBIfam" id="NF008774">
    <property type="entry name" value="PRK11815.1"/>
    <property type="match status" value="1"/>
</dbReference>
<comment type="function">
    <text evidence="9">Catalyzes the synthesis of 5,6-dihydrouridine (D), a modified base found in the D-loop of most tRNAs, via the reduction of the C5-C6 double bond in target uridines. Specifically modifies U20 and U20a in tRNAs.</text>
</comment>
<feature type="site" description="Interacts with tRNA" evidence="9">
    <location>
        <position position="182"/>
    </location>
</feature>
<keyword evidence="8 9" id="KW-0560">Oxidoreductase</keyword>
<dbReference type="EC" id="1.3.1.91" evidence="9"/>
<dbReference type="InterPro" id="IPR018517">
    <property type="entry name" value="tRNA_hU_synthase_CS"/>
</dbReference>
<dbReference type="CDD" id="cd02801">
    <property type="entry name" value="DUS_like_FMN"/>
    <property type="match status" value="1"/>
</dbReference>
<dbReference type="GO" id="GO:0000049">
    <property type="term" value="F:tRNA binding"/>
    <property type="evidence" value="ECO:0007669"/>
    <property type="project" value="UniProtKB-UniRule"/>
</dbReference>
<feature type="active site" description="Proton donor" evidence="9 11">
    <location>
        <position position="95"/>
    </location>
</feature>
<evidence type="ECO:0000259" key="13">
    <source>
        <dbReference type="Pfam" id="PF01207"/>
    </source>
</evidence>
<evidence type="ECO:0000313" key="14">
    <source>
        <dbReference type="EMBL" id="QGZ94657.1"/>
    </source>
</evidence>
<comment type="catalytic activity">
    <reaction evidence="9">
        <text>5,6-dihydrouridine(20a) in tRNA + NAD(+) = uridine(20a) in tRNA + NADH + H(+)</text>
        <dbReference type="Rhea" id="RHEA:53348"/>
        <dbReference type="Rhea" id="RHEA-COMP:13535"/>
        <dbReference type="Rhea" id="RHEA-COMP:13536"/>
        <dbReference type="ChEBI" id="CHEBI:15378"/>
        <dbReference type="ChEBI" id="CHEBI:57540"/>
        <dbReference type="ChEBI" id="CHEBI:57945"/>
        <dbReference type="ChEBI" id="CHEBI:65315"/>
        <dbReference type="ChEBI" id="CHEBI:74443"/>
    </reaction>
</comment>
<feature type="binding site" evidence="9 12">
    <location>
        <position position="167"/>
    </location>
    <ligand>
        <name>FMN</name>
        <dbReference type="ChEBI" id="CHEBI:58210"/>
    </ligand>
</feature>
<comment type="similarity">
    <text evidence="10">Belongs to the dus family.</text>
</comment>
<keyword evidence="12" id="KW-0547">Nucleotide-binding</keyword>
<dbReference type="RefSeq" id="WP_158765580.1">
    <property type="nucleotide sequence ID" value="NZ_CP047045.1"/>
</dbReference>
<feature type="binding site" evidence="9 12">
    <location>
        <begin position="12"/>
        <end position="14"/>
    </location>
    <ligand>
        <name>FMN</name>
        <dbReference type="ChEBI" id="CHEBI:58210"/>
    </ligand>
</feature>